<evidence type="ECO:0000313" key="1">
    <source>
        <dbReference type="EMBL" id="MFD1095060.1"/>
    </source>
</evidence>
<keyword evidence="1" id="KW-0575">Peroxidase</keyword>
<comment type="caution">
    <text evidence="1">The sequence shown here is derived from an EMBL/GenBank/DDBJ whole genome shotgun (WGS) entry which is preliminary data.</text>
</comment>
<dbReference type="EC" id="1.11.1.-" evidence="1"/>
<dbReference type="SUPFAM" id="SSF82784">
    <property type="entry name" value="OsmC-like"/>
    <property type="match status" value="1"/>
</dbReference>
<accession>A0ABW3NQW0</accession>
<dbReference type="InterPro" id="IPR015946">
    <property type="entry name" value="KH_dom-like_a/b"/>
</dbReference>
<dbReference type="Pfam" id="PF02566">
    <property type="entry name" value="OsmC"/>
    <property type="match status" value="1"/>
</dbReference>
<dbReference type="PANTHER" id="PTHR34352:SF1">
    <property type="entry name" value="PROTEIN YHFA"/>
    <property type="match status" value="1"/>
</dbReference>
<reference evidence="2" key="1">
    <citation type="journal article" date="2019" name="Int. J. Syst. Evol. Microbiol.">
        <title>The Global Catalogue of Microorganisms (GCM) 10K type strain sequencing project: providing services to taxonomists for standard genome sequencing and annotation.</title>
        <authorList>
            <consortium name="The Broad Institute Genomics Platform"/>
            <consortium name="The Broad Institute Genome Sequencing Center for Infectious Disease"/>
            <person name="Wu L."/>
            <person name="Ma J."/>
        </authorList>
    </citation>
    <scope>NUCLEOTIDE SEQUENCE [LARGE SCALE GENOMIC DNA]</scope>
    <source>
        <strain evidence="2">CCUG 64793</strain>
    </source>
</reference>
<dbReference type="InterPro" id="IPR036102">
    <property type="entry name" value="OsmC/Ohrsf"/>
</dbReference>
<dbReference type="RefSeq" id="WP_380743470.1">
    <property type="nucleotide sequence ID" value="NZ_JBHTLI010000001.1"/>
</dbReference>
<proteinExistence type="predicted"/>
<dbReference type="InterPro" id="IPR003718">
    <property type="entry name" value="OsmC/Ohr_fam"/>
</dbReference>
<gene>
    <name evidence="1" type="ORF">ACFQ3Q_04805</name>
</gene>
<organism evidence="1 2">
    <name type="scientific">Salegentibacter chungangensis</name>
    <dbReference type="NCBI Taxonomy" id="1335724"/>
    <lineage>
        <taxon>Bacteria</taxon>
        <taxon>Pseudomonadati</taxon>
        <taxon>Bacteroidota</taxon>
        <taxon>Flavobacteriia</taxon>
        <taxon>Flavobacteriales</taxon>
        <taxon>Flavobacteriaceae</taxon>
        <taxon>Salegentibacter</taxon>
    </lineage>
</organism>
<protein>
    <submittedName>
        <fullName evidence="1">OsmC family protein</fullName>
        <ecNumber evidence="1">1.11.1.-</ecNumber>
    </submittedName>
</protein>
<dbReference type="Proteomes" id="UP001597131">
    <property type="component" value="Unassembled WGS sequence"/>
</dbReference>
<dbReference type="PANTHER" id="PTHR34352">
    <property type="entry name" value="PROTEIN YHFA"/>
    <property type="match status" value="1"/>
</dbReference>
<dbReference type="EMBL" id="JBHTLI010000001">
    <property type="protein sequence ID" value="MFD1095060.1"/>
    <property type="molecule type" value="Genomic_DNA"/>
</dbReference>
<keyword evidence="2" id="KW-1185">Reference proteome</keyword>
<keyword evidence="1" id="KW-0560">Oxidoreductase</keyword>
<evidence type="ECO:0000313" key="2">
    <source>
        <dbReference type="Proteomes" id="UP001597131"/>
    </source>
</evidence>
<dbReference type="Gene3D" id="3.30.300.20">
    <property type="match status" value="1"/>
</dbReference>
<dbReference type="GO" id="GO:0004601">
    <property type="term" value="F:peroxidase activity"/>
    <property type="evidence" value="ECO:0007669"/>
    <property type="project" value="UniProtKB-KW"/>
</dbReference>
<sequence>MKVSLKRINDNYLFETKNERGNIVLLDNKSEEEPKGSSPMDLILRGIAGCSSIDVVMILKKQHHELDDLRVEVEGFREEGAIPNVFTKIHLNFILKGDLPAAKVKRAVELSMEKYCSVSKMLEKAAEISYGITLNGETVV</sequence>
<name>A0ABW3NQW0_9FLAO</name>